<evidence type="ECO:0000256" key="1">
    <source>
        <dbReference type="SAM" id="Phobius"/>
    </source>
</evidence>
<accession>J9FD58</accession>
<gene>
    <name evidence="2" type="ORF">EVA_19540</name>
</gene>
<reference evidence="2" key="1">
    <citation type="journal article" date="2012" name="PLoS ONE">
        <title>Gene sets for utilization of primary and secondary nutrition supplies in the distal gut of endangered iberian lynx.</title>
        <authorList>
            <person name="Alcaide M."/>
            <person name="Messina E."/>
            <person name="Richter M."/>
            <person name="Bargiela R."/>
            <person name="Peplies J."/>
            <person name="Huws S.A."/>
            <person name="Newbold C.J."/>
            <person name="Golyshin P.N."/>
            <person name="Simon M.A."/>
            <person name="Lopez G."/>
            <person name="Yakimov M.M."/>
            <person name="Ferrer M."/>
        </authorList>
    </citation>
    <scope>NUCLEOTIDE SEQUENCE</scope>
</reference>
<keyword evidence="1" id="KW-0812">Transmembrane</keyword>
<keyword evidence="1" id="KW-0472">Membrane</keyword>
<dbReference type="AlphaFoldDB" id="J9FD58"/>
<feature type="transmembrane region" description="Helical" evidence="1">
    <location>
        <begin position="67"/>
        <end position="84"/>
    </location>
</feature>
<sequence>CAWILGLGAENAWHILGLSGLMFLFSNVLPNVAGMGSVEVSFFLVFSQLFGEHTLSVLLLYRIGTYYLPFLLSCVWLVTICRGLRQK</sequence>
<protein>
    <submittedName>
        <fullName evidence="2">Uncharacterized protein</fullName>
    </submittedName>
</protein>
<feature type="non-terminal residue" evidence="2">
    <location>
        <position position="1"/>
    </location>
</feature>
<comment type="caution">
    <text evidence="2">The sequence shown here is derived from an EMBL/GenBank/DDBJ whole genome shotgun (WGS) entry which is preliminary data.</text>
</comment>
<evidence type="ECO:0000313" key="2">
    <source>
        <dbReference type="EMBL" id="EJW92353.1"/>
    </source>
</evidence>
<proteinExistence type="predicted"/>
<organism evidence="2">
    <name type="scientific">gut metagenome</name>
    <dbReference type="NCBI Taxonomy" id="749906"/>
    <lineage>
        <taxon>unclassified sequences</taxon>
        <taxon>metagenomes</taxon>
        <taxon>organismal metagenomes</taxon>
    </lineage>
</organism>
<name>J9FD58_9ZZZZ</name>
<keyword evidence="1" id="KW-1133">Transmembrane helix</keyword>
<feature type="transmembrane region" description="Helical" evidence="1">
    <location>
        <begin position="12"/>
        <end position="30"/>
    </location>
</feature>
<dbReference type="EMBL" id="AMCI01007592">
    <property type="protein sequence ID" value="EJW92353.1"/>
    <property type="molecule type" value="Genomic_DNA"/>
</dbReference>